<dbReference type="Pfam" id="PF16276">
    <property type="entry name" value="NPM1-C"/>
    <property type="match status" value="1"/>
</dbReference>
<dbReference type="InterPro" id="IPR024057">
    <property type="entry name" value="Nucleoplasmin_core_dom"/>
</dbReference>
<dbReference type="Pfam" id="PF03066">
    <property type="entry name" value="Nucleoplasmin"/>
    <property type="match status" value="1"/>
</dbReference>
<keyword evidence="7" id="KW-0539">Nucleus</keyword>
<dbReference type="Gene3D" id="1.10.10.2100">
    <property type="match status" value="1"/>
</dbReference>
<evidence type="ECO:0000259" key="9">
    <source>
        <dbReference type="Pfam" id="PF03066"/>
    </source>
</evidence>
<feature type="region of interest" description="Disordered" evidence="8">
    <location>
        <begin position="123"/>
        <end position="289"/>
    </location>
</feature>
<protein>
    <recommendedName>
        <fullName evidence="13">Nucleophosmin</fullName>
    </recommendedName>
</protein>
<dbReference type="GO" id="GO:0003723">
    <property type="term" value="F:RNA binding"/>
    <property type="evidence" value="ECO:0007669"/>
    <property type="project" value="UniProtKB-KW"/>
</dbReference>
<dbReference type="InterPro" id="IPR004301">
    <property type="entry name" value="Nucleoplasmin"/>
</dbReference>
<dbReference type="SUPFAM" id="SSF69203">
    <property type="entry name" value="Nucleoplasmin-like core domain"/>
    <property type="match status" value="1"/>
</dbReference>
<keyword evidence="5" id="KW-0597">Phosphoprotein</keyword>
<keyword evidence="4" id="KW-0963">Cytoplasm</keyword>
<dbReference type="PANTHER" id="PTHR22747:SF18">
    <property type="entry name" value="GEO09167P1-RELATED"/>
    <property type="match status" value="1"/>
</dbReference>
<dbReference type="EnsemblMetazoa" id="XM_038214868.1">
    <property type="protein sequence ID" value="XP_038070796.1"/>
    <property type="gene ID" value="LOC119739794"/>
</dbReference>
<dbReference type="FunFam" id="1.10.10.2100:FF:000002">
    <property type="entry name" value="cell growth-regulating nucleolar protein-like"/>
    <property type="match status" value="1"/>
</dbReference>
<dbReference type="Proteomes" id="UP000887568">
    <property type="component" value="Unplaced"/>
</dbReference>
<evidence type="ECO:0000256" key="6">
    <source>
        <dbReference type="ARBA" id="ARBA00022884"/>
    </source>
</evidence>
<evidence type="ECO:0000256" key="7">
    <source>
        <dbReference type="ARBA" id="ARBA00023242"/>
    </source>
</evidence>
<evidence type="ECO:0000256" key="4">
    <source>
        <dbReference type="ARBA" id="ARBA00022490"/>
    </source>
</evidence>
<dbReference type="FunFam" id="2.60.120.340:FF:000007">
    <property type="entry name" value="Nucleophosmin 1a"/>
    <property type="match status" value="1"/>
</dbReference>
<feature type="compositionally biased region" description="Basic and acidic residues" evidence="8">
    <location>
        <begin position="269"/>
        <end position="283"/>
    </location>
</feature>
<organism evidence="11 12">
    <name type="scientific">Patiria miniata</name>
    <name type="common">Bat star</name>
    <name type="synonym">Asterina miniata</name>
    <dbReference type="NCBI Taxonomy" id="46514"/>
    <lineage>
        <taxon>Eukaryota</taxon>
        <taxon>Metazoa</taxon>
        <taxon>Echinodermata</taxon>
        <taxon>Eleutherozoa</taxon>
        <taxon>Asterozoa</taxon>
        <taxon>Asteroidea</taxon>
        <taxon>Valvatacea</taxon>
        <taxon>Valvatida</taxon>
        <taxon>Asterinidae</taxon>
        <taxon>Patiria</taxon>
    </lineage>
</organism>
<dbReference type="OMA" id="PMAPQTF"/>
<evidence type="ECO:0000256" key="3">
    <source>
        <dbReference type="ARBA" id="ARBA00010744"/>
    </source>
</evidence>
<evidence type="ECO:0008006" key="13">
    <source>
        <dbReference type="Google" id="ProtNLM"/>
    </source>
</evidence>
<dbReference type="AlphaFoldDB" id="A0A914B5P4"/>
<dbReference type="Gene3D" id="2.60.120.340">
    <property type="entry name" value="Nucleoplasmin core domain"/>
    <property type="match status" value="1"/>
</dbReference>
<evidence type="ECO:0000256" key="8">
    <source>
        <dbReference type="SAM" id="MobiDB-lite"/>
    </source>
</evidence>
<dbReference type="RefSeq" id="XP_038070796.1">
    <property type="nucleotide sequence ID" value="XM_038214868.1"/>
</dbReference>
<dbReference type="GO" id="GO:0005730">
    <property type="term" value="C:nucleolus"/>
    <property type="evidence" value="ECO:0007669"/>
    <property type="project" value="UniProtKB-SubCell"/>
</dbReference>
<feature type="domain" description="Nucleophosmin C-terminal" evidence="10">
    <location>
        <begin position="296"/>
        <end position="337"/>
    </location>
</feature>
<feature type="compositionally biased region" description="Acidic residues" evidence="8">
    <location>
        <begin position="180"/>
        <end position="245"/>
    </location>
</feature>
<dbReference type="GO" id="GO:0005654">
    <property type="term" value="C:nucleoplasm"/>
    <property type="evidence" value="ECO:0007669"/>
    <property type="project" value="TreeGrafter"/>
</dbReference>
<dbReference type="GeneID" id="119739794"/>
<dbReference type="GO" id="GO:0005737">
    <property type="term" value="C:cytoplasm"/>
    <property type="evidence" value="ECO:0007669"/>
    <property type="project" value="UniProtKB-SubCell"/>
</dbReference>
<dbReference type="GO" id="GO:0006338">
    <property type="term" value="P:chromatin remodeling"/>
    <property type="evidence" value="ECO:0007669"/>
    <property type="project" value="TreeGrafter"/>
</dbReference>
<dbReference type="InterPro" id="IPR036824">
    <property type="entry name" value="Nucleoplasmin_core_dom_sf"/>
</dbReference>
<sequence length="344" mass="38781">MSKEFFWGDSLTGTNKEVKWNPSLDDEDDFDNLDSDGIQHFLFLKQAVLGANAKEGERNVVEIETENFDGDSVKQPLFSLKLGLNESSPLDIGIQPPVTFILTAGSGPVFLSGQHMIEISADDEEELEEDDEEEEEDEVEVNASPDFPVAKSKKRPLSTSDGTAKKTKMAKLDKDADKKEDEDEEEDDEEEDEVMAMMEDDEDDEDDEDFEGGEDEEEDDEEESDEDDDEDDNDEEEEEEEDEESPEKPLKTKAKGKKGQMNGTTTAKGDNKPKAKAKTDTKLVKGKGKKKVLALDEIKGKLQESSNVPKKEEKFKNYVRSAFHISEAKKLQDLWGWFRASLQK</sequence>
<proteinExistence type="inferred from homology"/>
<evidence type="ECO:0000313" key="11">
    <source>
        <dbReference type="EnsemblMetazoa" id="XP_038070796.1"/>
    </source>
</evidence>
<accession>A0A914B5P4</accession>
<evidence type="ECO:0000259" key="10">
    <source>
        <dbReference type="Pfam" id="PF16276"/>
    </source>
</evidence>
<dbReference type="OrthoDB" id="6075101at2759"/>
<feature type="domain" description="Nucleoplasmin core" evidence="9">
    <location>
        <begin position="6"/>
        <end position="117"/>
    </location>
</feature>
<dbReference type="GO" id="GO:0042393">
    <property type="term" value="F:histone binding"/>
    <property type="evidence" value="ECO:0007669"/>
    <property type="project" value="TreeGrafter"/>
</dbReference>
<feature type="compositionally biased region" description="Basic and acidic residues" evidence="8">
    <location>
        <begin position="170"/>
        <end position="179"/>
    </location>
</feature>
<dbReference type="InterPro" id="IPR032569">
    <property type="entry name" value="NPM1_C"/>
</dbReference>
<evidence type="ECO:0000256" key="1">
    <source>
        <dbReference type="ARBA" id="ARBA00004496"/>
    </source>
</evidence>
<keyword evidence="12" id="KW-1185">Reference proteome</keyword>
<comment type="subcellular location">
    <subcellularLocation>
        <location evidence="1">Cytoplasm</location>
    </subcellularLocation>
    <subcellularLocation>
        <location evidence="2">Nucleus</location>
        <location evidence="2">Nucleolus</location>
    </subcellularLocation>
</comment>
<keyword evidence="6" id="KW-0694">RNA-binding</keyword>
<evidence type="ECO:0000256" key="5">
    <source>
        <dbReference type="ARBA" id="ARBA00022553"/>
    </source>
</evidence>
<dbReference type="GO" id="GO:0003682">
    <property type="term" value="F:chromatin binding"/>
    <property type="evidence" value="ECO:0007669"/>
    <property type="project" value="TreeGrafter"/>
</dbReference>
<comment type="similarity">
    <text evidence="3">Belongs to the nucleoplasmin family.</text>
</comment>
<name>A0A914B5P4_PATMI</name>
<feature type="compositionally biased region" description="Acidic residues" evidence="8">
    <location>
        <begin position="123"/>
        <end position="140"/>
    </location>
</feature>
<reference evidence="11" key="1">
    <citation type="submission" date="2022-11" db="UniProtKB">
        <authorList>
            <consortium name="EnsemblMetazoa"/>
        </authorList>
    </citation>
    <scope>IDENTIFICATION</scope>
</reference>
<evidence type="ECO:0000313" key="12">
    <source>
        <dbReference type="Proteomes" id="UP000887568"/>
    </source>
</evidence>
<dbReference type="PANTHER" id="PTHR22747">
    <property type="entry name" value="NUCLEOPLASMIN"/>
    <property type="match status" value="1"/>
</dbReference>
<evidence type="ECO:0000256" key="2">
    <source>
        <dbReference type="ARBA" id="ARBA00004604"/>
    </source>
</evidence>